<keyword evidence="3 14" id="KW-0963">Cytoplasm</keyword>
<evidence type="ECO:0000256" key="2">
    <source>
        <dbReference type="ARBA" id="ARBA00006053"/>
    </source>
</evidence>
<name>A0A1T4PMQ1_9GAMM</name>
<comment type="catalytic activity">
    <reaction evidence="10 14">
        <text>ATP-dependent cleavage of peptide bonds with broad specificity.</text>
        <dbReference type="EC" id="3.4.25.2"/>
    </reaction>
</comment>
<keyword evidence="4 14" id="KW-0021">Allosteric enzyme</keyword>
<comment type="function">
    <text evidence="14">Protease subunit of a proteasome-like degradation complex believed to be a general protein degrading machinery.</text>
</comment>
<evidence type="ECO:0000256" key="13">
    <source>
        <dbReference type="ARBA" id="ARBA00074399"/>
    </source>
</evidence>
<accession>A0A1T4PMQ1</accession>
<dbReference type="GO" id="GO:0005839">
    <property type="term" value="C:proteasome core complex"/>
    <property type="evidence" value="ECO:0007669"/>
    <property type="project" value="InterPro"/>
</dbReference>
<evidence type="ECO:0000256" key="8">
    <source>
        <dbReference type="ARBA" id="ARBA00022801"/>
    </source>
</evidence>
<evidence type="ECO:0000256" key="5">
    <source>
        <dbReference type="ARBA" id="ARBA00022670"/>
    </source>
</evidence>
<evidence type="ECO:0000256" key="12">
    <source>
        <dbReference type="ARBA" id="ARBA00066335"/>
    </source>
</evidence>
<evidence type="ECO:0000313" key="15">
    <source>
        <dbReference type="EMBL" id="SJZ92864.1"/>
    </source>
</evidence>
<comment type="similarity">
    <text evidence="2 14">Belongs to the peptidase T1B family. HslV subfamily.</text>
</comment>
<keyword evidence="16" id="KW-1185">Reference proteome</keyword>
<evidence type="ECO:0000256" key="6">
    <source>
        <dbReference type="ARBA" id="ARBA00022698"/>
    </source>
</evidence>
<evidence type="ECO:0000313" key="16">
    <source>
        <dbReference type="Proteomes" id="UP000190061"/>
    </source>
</evidence>
<keyword evidence="9 14" id="KW-0915">Sodium</keyword>
<dbReference type="GO" id="GO:0004298">
    <property type="term" value="F:threonine-type endopeptidase activity"/>
    <property type="evidence" value="ECO:0007669"/>
    <property type="project" value="UniProtKB-KW"/>
</dbReference>
<dbReference type="EMBL" id="FUXP01000003">
    <property type="protein sequence ID" value="SJZ92864.1"/>
    <property type="molecule type" value="Genomic_DNA"/>
</dbReference>
<evidence type="ECO:0000256" key="4">
    <source>
        <dbReference type="ARBA" id="ARBA00022533"/>
    </source>
</evidence>
<dbReference type="PANTHER" id="PTHR32194:SF0">
    <property type="entry name" value="ATP-DEPENDENT PROTEASE SUBUNIT HSLV"/>
    <property type="match status" value="1"/>
</dbReference>
<dbReference type="GO" id="GO:0046872">
    <property type="term" value="F:metal ion binding"/>
    <property type="evidence" value="ECO:0007669"/>
    <property type="project" value="UniProtKB-KW"/>
</dbReference>
<dbReference type="HAMAP" id="MF_00248">
    <property type="entry name" value="HslV"/>
    <property type="match status" value="1"/>
</dbReference>
<dbReference type="NCBIfam" id="TIGR03692">
    <property type="entry name" value="ATP_dep_HslV"/>
    <property type="match status" value="1"/>
</dbReference>
<dbReference type="Gene3D" id="3.60.20.10">
    <property type="entry name" value="Glutamine Phosphoribosylpyrophosphate, subunit 1, domain 1"/>
    <property type="match status" value="1"/>
</dbReference>
<organism evidence="15 16">
    <name type="scientific">Lysobacter spongiicola DSM 21749</name>
    <dbReference type="NCBI Taxonomy" id="1122188"/>
    <lineage>
        <taxon>Bacteria</taxon>
        <taxon>Pseudomonadati</taxon>
        <taxon>Pseudomonadota</taxon>
        <taxon>Gammaproteobacteria</taxon>
        <taxon>Lysobacterales</taxon>
        <taxon>Lysobacteraceae</taxon>
        <taxon>Novilysobacter</taxon>
    </lineage>
</organism>
<evidence type="ECO:0000256" key="1">
    <source>
        <dbReference type="ARBA" id="ARBA00004496"/>
    </source>
</evidence>
<comment type="subcellular location">
    <subcellularLocation>
        <location evidence="1 14">Cytoplasm</location>
    </subcellularLocation>
</comment>
<comment type="subunit">
    <text evidence="11 14">A double ring-shaped homohexamer of HslV is capped on each side by a ring-shaped HslU homohexamer. The assembly of the HslU/HslV complex is dependent on binding of ATP.</text>
</comment>
<keyword evidence="6 14" id="KW-0888">Threonine protease</keyword>
<feature type="binding site" evidence="14">
    <location>
        <position position="168"/>
    </location>
    <ligand>
        <name>Na(+)</name>
        <dbReference type="ChEBI" id="CHEBI:29101"/>
    </ligand>
</feature>
<dbReference type="AlphaFoldDB" id="A0A1T4PMQ1"/>
<feature type="binding site" evidence="14">
    <location>
        <position position="174"/>
    </location>
    <ligand>
        <name>Na(+)</name>
        <dbReference type="ChEBI" id="CHEBI:29101"/>
    </ligand>
</feature>
<dbReference type="CDD" id="cd01913">
    <property type="entry name" value="protease_HslV"/>
    <property type="match status" value="1"/>
</dbReference>
<dbReference type="PANTHER" id="PTHR32194">
    <property type="entry name" value="METALLOPROTEASE TLDD"/>
    <property type="match status" value="1"/>
</dbReference>
<dbReference type="OrthoDB" id="9804884at2"/>
<dbReference type="NCBIfam" id="NF003964">
    <property type="entry name" value="PRK05456.1"/>
    <property type="match status" value="1"/>
</dbReference>
<dbReference type="SUPFAM" id="SSF56235">
    <property type="entry name" value="N-terminal nucleophile aminohydrolases (Ntn hydrolases)"/>
    <property type="match status" value="1"/>
</dbReference>
<dbReference type="EC" id="3.4.25.2" evidence="12 14"/>
<dbReference type="FunFam" id="3.60.20.10:FF:000002">
    <property type="entry name" value="ATP-dependent protease subunit HslV"/>
    <property type="match status" value="1"/>
</dbReference>
<dbReference type="STRING" id="1122188.SAMN02745674_01284"/>
<feature type="binding site" evidence="14">
    <location>
        <position position="171"/>
    </location>
    <ligand>
        <name>Na(+)</name>
        <dbReference type="ChEBI" id="CHEBI:29101"/>
    </ligand>
</feature>
<dbReference type="InterPro" id="IPR001353">
    <property type="entry name" value="Proteasome_sua/b"/>
</dbReference>
<evidence type="ECO:0000256" key="9">
    <source>
        <dbReference type="ARBA" id="ARBA00023053"/>
    </source>
</evidence>
<evidence type="ECO:0000256" key="11">
    <source>
        <dbReference type="ARBA" id="ARBA00064434"/>
    </source>
</evidence>
<dbReference type="InterPro" id="IPR023333">
    <property type="entry name" value="Proteasome_suB-type"/>
</dbReference>
<dbReference type="InterPro" id="IPR029055">
    <property type="entry name" value="Ntn_hydrolases_N"/>
</dbReference>
<dbReference type="PIRSF" id="PIRSF039093">
    <property type="entry name" value="HslV"/>
    <property type="match status" value="1"/>
</dbReference>
<dbReference type="GO" id="GO:0051603">
    <property type="term" value="P:proteolysis involved in protein catabolic process"/>
    <property type="evidence" value="ECO:0007669"/>
    <property type="project" value="InterPro"/>
</dbReference>
<comment type="activity regulation">
    <text evidence="14">Allosterically activated by HslU binding.</text>
</comment>
<keyword evidence="5 14" id="KW-0645">Protease</keyword>
<reference evidence="15 16" key="1">
    <citation type="submission" date="2017-02" db="EMBL/GenBank/DDBJ databases">
        <authorList>
            <person name="Peterson S.W."/>
        </authorList>
    </citation>
    <scope>NUCLEOTIDE SEQUENCE [LARGE SCALE GENOMIC DNA]</scope>
    <source>
        <strain evidence="15 16">DSM 21749</strain>
    </source>
</reference>
<evidence type="ECO:0000256" key="7">
    <source>
        <dbReference type="ARBA" id="ARBA00022723"/>
    </source>
</evidence>
<keyword evidence="8 14" id="KW-0378">Hydrolase</keyword>
<evidence type="ECO:0000256" key="10">
    <source>
        <dbReference type="ARBA" id="ARBA00052385"/>
    </source>
</evidence>
<gene>
    <name evidence="14" type="primary">hslV</name>
    <name evidence="15" type="ORF">SAMN02745674_01284</name>
</gene>
<keyword evidence="7 14" id="KW-0479">Metal-binding</keyword>
<sequence length="183" mass="19493">MDPSQNPNTFHATTIVSVRRNGRVAVAGDGQVTLGNTVMKGNARKIRRLGRDEQVIAGFAGAAADAFTLFELFEAKLGKHGQLIRAAVEMAKDWRTERRFGKLEALLAVADKETSLIISGTGDVIEPEDGIIAIGSGGMYALSAARALVAHTELDAKTIATEAINIAGDVCIYTNRNVVVEEL</sequence>
<proteinExistence type="inferred from homology"/>
<evidence type="ECO:0000256" key="14">
    <source>
        <dbReference type="HAMAP-Rule" id="MF_00248"/>
    </source>
</evidence>
<feature type="active site" evidence="14">
    <location>
        <position position="13"/>
    </location>
</feature>
<dbReference type="Proteomes" id="UP000190061">
    <property type="component" value="Unassembled WGS sequence"/>
</dbReference>
<dbReference type="GO" id="GO:0009376">
    <property type="term" value="C:HslUV protease complex"/>
    <property type="evidence" value="ECO:0007669"/>
    <property type="project" value="UniProtKB-UniRule"/>
</dbReference>
<dbReference type="PROSITE" id="PS51476">
    <property type="entry name" value="PROTEASOME_BETA_2"/>
    <property type="match status" value="1"/>
</dbReference>
<evidence type="ECO:0000256" key="3">
    <source>
        <dbReference type="ARBA" id="ARBA00022490"/>
    </source>
</evidence>
<dbReference type="Pfam" id="PF00227">
    <property type="entry name" value="Proteasome"/>
    <property type="match status" value="1"/>
</dbReference>
<protein>
    <recommendedName>
        <fullName evidence="13 14">ATP-dependent protease subunit HslV</fullName>
        <ecNumber evidence="12 14">3.4.25.2</ecNumber>
    </recommendedName>
</protein>
<dbReference type="InterPro" id="IPR022281">
    <property type="entry name" value="ATP-dep_Prtase_HsIV_su"/>
</dbReference>
<dbReference type="RefSeq" id="WP_078757877.1">
    <property type="nucleotide sequence ID" value="NZ_FUXP01000003.1"/>
</dbReference>